<feature type="domain" description="HTH lysR-type" evidence="5">
    <location>
        <begin position="11"/>
        <end position="68"/>
    </location>
</feature>
<dbReference type="GO" id="GO:0003700">
    <property type="term" value="F:DNA-binding transcription factor activity"/>
    <property type="evidence" value="ECO:0007669"/>
    <property type="project" value="InterPro"/>
</dbReference>
<dbReference type="AlphaFoldDB" id="A0A9D1WH86"/>
<dbReference type="PANTHER" id="PTHR30346:SF0">
    <property type="entry name" value="HCA OPERON TRANSCRIPTIONAL ACTIVATOR HCAR"/>
    <property type="match status" value="1"/>
</dbReference>
<dbReference type="GO" id="GO:0032993">
    <property type="term" value="C:protein-DNA complex"/>
    <property type="evidence" value="ECO:0007669"/>
    <property type="project" value="TreeGrafter"/>
</dbReference>
<reference evidence="6" key="1">
    <citation type="journal article" date="2021" name="PeerJ">
        <title>Extensive microbial diversity within the chicken gut microbiome revealed by metagenomics and culture.</title>
        <authorList>
            <person name="Gilroy R."/>
            <person name="Ravi A."/>
            <person name="Getino M."/>
            <person name="Pursley I."/>
            <person name="Horton D.L."/>
            <person name="Alikhan N.F."/>
            <person name="Baker D."/>
            <person name="Gharbi K."/>
            <person name="Hall N."/>
            <person name="Watson M."/>
            <person name="Adriaenssens E.M."/>
            <person name="Foster-Nyarko E."/>
            <person name="Jarju S."/>
            <person name="Secka A."/>
            <person name="Antonio M."/>
            <person name="Oren A."/>
            <person name="Chaudhuri R.R."/>
            <person name="La Ragione R."/>
            <person name="Hildebrand F."/>
            <person name="Pallen M.J."/>
        </authorList>
    </citation>
    <scope>NUCLEOTIDE SEQUENCE</scope>
    <source>
        <strain evidence="6">ChiSjej1B19-8411</strain>
    </source>
</reference>
<protein>
    <submittedName>
        <fullName evidence="6">LysR family transcriptional regulator</fullName>
    </submittedName>
</protein>
<dbReference type="EMBL" id="DXEX01000130">
    <property type="protein sequence ID" value="HIX59195.1"/>
    <property type="molecule type" value="Genomic_DNA"/>
</dbReference>
<reference evidence="6" key="2">
    <citation type="submission" date="2021-04" db="EMBL/GenBank/DDBJ databases">
        <authorList>
            <person name="Gilroy R."/>
        </authorList>
    </citation>
    <scope>NUCLEOTIDE SEQUENCE</scope>
    <source>
        <strain evidence="6">ChiSjej1B19-8411</strain>
    </source>
</reference>
<dbReference type="Pfam" id="PF03466">
    <property type="entry name" value="LysR_substrate"/>
    <property type="match status" value="1"/>
</dbReference>
<proteinExistence type="inferred from homology"/>
<comment type="caution">
    <text evidence="6">The sequence shown here is derived from an EMBL/GenBank/DDBJ whole genome shotgun (WGS) entry which is preliminary data.</text>
</comment>
<dbReference type="PANTHER" id="PTHR30346">
    <property type="entry name" value="TRANSCRIPTIONAL DUAL REGULATOR HCAR-RELATED"/>
    <property type="match status" value="1"/>
</dbReference>
<name>A0A9D1WH86_9FIRM</name>
<dbReference type="Gene3D" id="1.10.10.10">
    <property type="entry name" value="Winged helix-like DNA-binding domain superfamily/Winged helix DNA-binding domain"/>
    <property type="match status" value="1"/>
</dbReference>
<dbReference type="InterPro" id="IPR036390">
    <property type="entry name" value="WH_DNA-bd_sf"/>
</dbReference>
<evidence type="ECO:0000259" key="5">
    <source>
        <dbReference type="PROSITE" id="PS50931"/>
    </source>
</evidence>
<keyword evidence="2" id="KW-0805">Transcription regulation</keyword>
<comment type="similarity">
    <text evidence="1">Belongs to the LysR transcriptional regulatory family.</text>
</comment>
<accession>A0A9D1WH86</accession>
<dbReference type="InterPro" id="IPR000847">
    <property type="entry name" value="LysR_HTH_N"/>
</dbReference>
<dbReference type="CDD" id="cd05466">
    <property type="entry name" value="PBP2_LTTR_substrate"/>
    <property type="match status" value="1"/>
</dbReference>
<evidence type="ECO:0000256" key="3">
    <source>
        <dbReference type="ARBA" id="ARBA00023125"/>
    </source>
</evidence>
<organism evidence="6 7">
    <name type="scientific">Candidatus Blautia gallistercoris</name>
    <dbReference type="NCBI Taxonomy" id="2838490"/>
    <lineage>
        <taxon>Bacteria</taxon>
        <taxon>Bacillati</taxon>
        <taxon>Bacillota</taxon>
        <taxon>Clostridia</taxon>
        <taxon>Lachnospirales</taxon>
        <taxon>Lachnospiraceae</taxon>
        <taxon>Blautia</taxon>
    </lineage>
</organism>
<sequence>MEMRYNDYMNFKLYQIKEFLSLCENLNYTKAARECYVSQSTLSRNIQMLENTLGIQLFVRNTVKVTPTPAGRSLYIELKQIYQNYEEALMDAYRIQEGKSHPLTIGLNDGLDIMPELLPFLRLFYDRHPDFEINFTRDYDYSLSKNLEDHTYDLIFDLRKRMEVHSFVETVPLFSGPLYLYMLNTNPLCSKETLTTEDLINQQLLVRSPSKGSDQVDYMRRMYASMGVEPRFAYYVDNALELALNIHQDNQAILADYYYVGRHSPYLEARVVQGTHSTIWMKWLESQPPHSDVRIFVKELLEYFKKINNRKVQTKHL</sequence>
<dbReference type="Pfam" id="PF00126">
    <property type="entry name" value="HTH_1"/>
    <property type="match status" value="1"/>
</dbReference>
<dbReference type="GO" id="GO:0003677">
    <property type="term" value="F:DNA binding"/>
    <property type="evidence" value="ECO:0007669"/>
    <property type="project" value="UniProtKB-KW"/>
</dbReference>
<evidence type="ECO:0000256" key="4">
    <source>
        <dbReference type="ARBA" id="ARBA00023163"/>
    </source>
</evidence>
<evidence type="ECO:0000256" key="2">
    <source>
        <dbReference type="ARBA" id="ARBA00023015"/>
    </source>
</evidence>
<dbReference type="SUPFAM" id="SSF53850">
    <property type="entry name" value="Periplasmic binding protein-like II"/>
    <property type="match status" value="1"/>
</dbReference>
<dbReference type="Proteomes" id="UP000886817">
    <property type="component" value="Unassembled WGS sequence"/>
</dbReference>
<dbReference type="InterPro" id="IPR036388">
    <property type="entry name" value="WH-like_DNA-bd_sf"/>
</dbReference>
<keyword evidence="3" id="KW-0238">DNA-binding</keyword>
<dbReference type="PRINTS" id="PR00039">
    <property type="entry name" value="HTHLYSR"/>
</dbReference>
<evidence type="ECO:0000313" key="6">
    <source>
        <dbReference type="EMBL" id="HIX59195.1"/>
    </source>
</evidence>
<keyword evidence="4" id="KW-0804">Transcription</keyword>
<dbReference type="PROSITE" id="PS50931">
    <property type="entry name" value="HTH_LYSR"/>
    <property type="match status" value="1"/>
</dbReference>
<dbReference type="InterPro" id="IPR005119">
    <property type="entry name" value="LysR_subst-bd"/>
</dbReference>
<dbReference type="SUPFAM" id="SSF46785">
    <property type="entry name" value="Winged helix' DNA-binding domain"/>
    <property type="match status" value="1"/>
</dbReference>
<dbReference type="Gene3D" id="3.40.190.10">
    <property type="entry name" value="Periplasmic binding protein-like II"/>
    <property type="match status" value="2"/>
</dbReference>
<evidence type="ECO:0000256" key="1">
    <source>
        <dbReference type="ARBA" id="ARBA00009437"/>
    </source>
</evidence>
<gene>
    <name evidence="6" type="ORF">IAA45_05710</name>
</gene>
<evidence type="ECO:0000313" key="7">
    <source>
        <dbReference type="Proteomes" id="UP000886817"/>
    </source>
</evidence>